<evidence type="ECO:0000259" key="1">
    <source>
        <dbReference type="Pfam" id="PF24254"/>
    </source>
</evidence>
<feature type="domain" description="DUF7455" evidence="1">
    <location>
        <begin position="15"/>
        <end position="67"/>
    </location>
</feature>
<evidence type="ECO:0000313" key="2">
    <source>
        <dbReference type="EMBL" id="CAB4548427.1"/>
    </source>
</evidence>
<dbReference type="AlphaFoldDB" id="A0A6J6CB94"/>
<reference evidence="2" key="1">
    <citation type="submission" date="2020-05" db="EMBL/GenBank/DDBJ databases">
        <authorList>
            <person name="Chiriac C."/>
            <person name="Salcher M."/>
            <person name="Ghai R."/>
            <person name="Kavagutti S V."/>
        </authorList>
    </citation>
    <scope>NUCLEOTIDE SEQUENCE</scope>
</reference>
<organism evidence="2">
    <name type="scientific">freshwater metagenome</name>
    <dbReference type="NCBI Taxonomy" id="449393"/>
    <lineage>
        <taxon>unclassified sequences</taxon>
        <taxon>metagenomes</taxon>
        <taxon>ecological metagenomes</taxon>
    </lineage>
</organism>
<dbReference type="Pfam" id="PF24254">
    <property type="entry name" value="DUF7455"/>
    <property type="match status" value="1"/>
</dbReference>
<gene>
    <name evidence="2" type="ORF">UFOPK1537_00143</name>
</gene>
<dbReference type="EMBL" id="CAEZSX010000011">
    <property type="protein sequence ID" value="CAB4548427.1"/>
    <property type="molecule type" value="Genomic_DNA"/>
</dbReference>
<sequence>MQPLETQDQNPSEVLNAADRCDVCGAQAYIRVSLATGELLFCAHHGNANKAKLEPIAKGWLDETAKLLAK</sequence>
<accession>A0A6J6CB94</accession>
<proteinExistence type="predicted"/>
<protein>
    <submittedName>
        <fullName evidence="2">Unannotated protein</fullName>
    </submittedName>
</protein>
<dbReference type="InterPro" id="IPR055878">
    <property type="entry name" value="DUF7455"/>
</dbReference>
<name>A0A6J6CB94_9ZZZZ</name>